<dbReference type="NCBIfam" id="TIGR00842">
    <property type="entry name" value="bcct"/>
    <property type="match status" value="1"/>
</dbReference>
<gene>
    <name evidence="9" type="ORF">AV656_10790</name>
</gene>
<evidence type="ECO:0000313" key="9">
    <source>
        <dbReference type="EMBL" id="KZE37064.1"/>
    </source>
</evidence>
<evidence type="ECO:0000313" key="10">
    <source>
        <dbReference type="Proteomes" id="UP000076490"/>
    </source>
</evidence>
<evidence type="ECO:0000256" key="7">
    <source>
        <dbReference type="ARBA" id="ARBA00023136"/>
    </source>
</evidence>
<proteinExistence type="inferred from homology"/>
<evidence type="ECO:0000256" key="5">
    <source>
        <dbReference type="ARBA" id="ARBA00022692"/>
    </source>
</evidence>
<keyword evidence="3" id="KW-0813">Transport</keyword>
<keyword evidence="5 8" id="KW-0812">Transmembrane</keyword>
<dbReference type="PANTHER" id="PTHR30047:SF7">
    <property type="entry name" value="HIGH-AFFINITY CHOLINE TRANSPORT PROTEIN"/>
    <property type="match status" value="1"/>
</dbReference>
<feature type="transmembrane region" description="Helical" evidence="8">
    <location>
        <begin position="343"/>
        <end position="366"/>
    </location>
</feature>
<accession>A0A165GNB7</accession>
<keyword evidence="4" id="KW-1003">Cell membrane</keyword>
<dbReference type="RefSeq" id="WP_063181965.1">
    <property type="nucleotide sequence ID" value="NZ_LQNT01000011.1"/>
</dbReference>
<evidence type="ECO:0000256" key="2">
    <source>
        <dbReference type="ARBA" id="ARBA00005658"/>
    </source>
</evidence>
<dbReference type="OrthoDB" id="9775735at2"/>
<feature type="transmembrane region" description="Helical" evidence="8">
    <location>
        <begin position="222"/>
        <end position="240"/>
    </location>
</feature>
<evidence type="ECO:0000256" key="4">
    <source>
        <dbReference type="ARBA" id="ARBA00022475"/>
    </source>
</evidence>
<comment type="caution">
    <text evidence="9">The sequence shown here is derived from an EMBL/GenBank/DDBJ whole genome shotgun (WGS) entry which is preliminary data.</text>
</comment>
<name>A0A165GNB7_9BACL</name>
<feature type="transmembrane region" description="Helical" evidence="8">
    <location>
        <begin position="189"/>
        <end position="210"/>
    </location>
</feature>
<evidence type="ECO:0000256" key="1">
    <source>
        <dbReference type="ARBA" id="ARBA00004651"/>
    </source>
</evidence>
<evidence type="ECO:0000256" key="3">
    <source>
        <dbReference type="ARBA" id="ARBA00022448"/>
    </source>
</evidence>
<feature type="transmembrane region" description="Helical" evidence="8">
    <location>
        <begin position="143"/>
        <end position="161"/>
    </location>
</feature>
<dbReference type="GO" id="GO:0005886">
    <property type="term" value="C:plasma membrane"/>
    <property type="evidence" value="ECO:0007669"/>
    <property type="project" value="UniProtKB-SubCell"/>
</dbReference>
<dbReference type="InterPro" id="IPR000060">
    <property type="entry name" value="BCCT_transptr"/>
</dbReference>
<protein>
    <submittedName>
        <fullName evidence="9">Glycine/betaine ABC transporter permease</fullName>
    </submittedName>
</protein>
<evidence type="ECO:0000256" key="6">
    <source>
        <dbReference type="ARBA" id="ARBA00022989"/>
    </source>
</evidence>
<dbReference type="GO" id="GO:0022857">
    <property type="term" value="F:transmembrane transporter activity"/>
    <property type="evidence" value="ECO:0007669"/>
    <property type="project" value="InterPro"/>
</dbReference>
<comment type="similarity">
    <text evidence="2">Belongs to the BCCT transporter (TC 2.A.15) family.</text>
</comment>
<keyword evidence="6 8" id="KW-1133">Transmembrane helix</keyword>
<feature type="transmembrane region" description="Helical" evidence="8">
    <location>
        <begin position="49"/>
        <end position="67"/>
    </location>
</feature>
<reference evidence="9 10" key="1">
    <citation type="submission" date="2016-01" db="EMBL/GenBank/DDBJ databases">
        <title>Whole genome sequencing of Bhargavaea cecembensis T14.</title>
        <authorList>
            <person name="Hong K.W."/>
        </authorList>
    </citation>
    <scope>NUCLEOTIDE SEQUENCE [LARGE SCALE GENOMIC DNA]</scope>
    <source>
        <strain evidence="9 10">T14</strain>
    </source>
</reference>
<feature type="transmembrane region" description="Helical" evidence="8">
    <location>
        <begin position="401"/>
        <end position="421"/>
    </location>
</feature>
<feature type="transmembrane region" description="Helical" evidence="8">
    <location>
        <begin position="442"/>
        <end position="461"/>
    </location>
</feature>
<dbReference type="PANTHER" id="PTHR30047">
    <property type="entry name" value="HIGH-AFFINITY CHOLINE TRANSPORT PROTEIN-RELATED"/>
    <property type="match status" value="1"/>
</dbReference>
<feature type="transmembrane region" description="Helical" evidence="8">
    <location>
        <begin position="252"/>
        <end position="278"/>
    </location>
</feature>
<keyword evidence="7 8" id="KW-0472">Membrane</keyword>
<feature type="transmembrane region" description="Helical" evidence="8">
    <location>
        <begin position="313"/>
        <end position="331"/>
    </location>
</feature>
<feature type="transmembrane region" description="Helical" evidence="8">
    <location>
        <begin position="467"/>
        <end position="490"/>
    </location>
</feature>
<organism evidence="9 10">
    <name type="scientific">Bhargavaea cecembensis</name>
    <dbReference type="NCBI Taxonomy" id="394098"/>
    <lineage>
        <taxon>Bacteria</taxon>
        <taxon>Bacillati</taxon>
        <taxon>Bacillota</taxon>
        <taxon>Bacilli</taxon>
        <taxon>Bacillales</taxon>
        <taxon>Caryophanaceae</taxon>
        <taxon>Bhargavaea</taxon>
    </lineage>
</organism>
<feature type="transmembrane region" description="Helical" evidence="8">
    <location>
        <begin position="87"/>
        <end position="108"/>
    </location>
</feature>
<evidence type="ECO:0000256" key="8">
    <source>
        <dbReference type="SAM" id="Phobius"/>
    </source>
</evidence>
<dbReference type="Pfam" id="PF02028">
    <property type="entry name" value="BCCT"/>
    <property type="match status" value="1"/>
</dbReference>
<comment type="subcellular location">
    <subcellularLocation>
        <location evidence="1">Cell membrane</location>
        <topology evidence="1">Multi-pass membrane protein</topology>
    </subcellularLocation>
</comment>
<sequence length="522" mass="57564">MDSSNWKNPVFIVSALFILALIIVGGVVPNAFASAASVVYDFMIDTFSWFYLLAVFIFIVFLLGLALSKYGRIRLGAEDEKPEFSFFTWIAMLFSAGFGAGLVFWGVAEPMSHMYNPAFEDLEPMTEETARNAMGYSIFHWGMHQWAMFTLTGLVIAFLQFRKKRNGLISTALEPVTGSSKPVKTAIDIFSVIATIMGMATSIGLGVLQMNGGLNAVAGIEISPYVQLGIIAVMMVAYLLSSTTGLHRGIRYLSNLNLGLALGLLLFTFFAGPTVFILETFIVGLGDYITNFVQYSLRMEPYKDRLWVQEWTVFYWAWVMAWSPFIGAFVARVSRGRTIREFITGTLIIPPAIAMFWMAVFGGTAIHSDLNNGTNIAELVNEDVTTALFTMFDQTLPLPGLLSVLAILLIFTFIVTSADSATYILASMTSGGTLNPKMPAKLIWGILMGAIAGVLLFTGGINGLETASLASALPFGIILIMLMFSMIILLKREPLPVNKRELRRFQHLENLSKKEKVDRTTK</sequence>
<dbReference type="AlphaFoldDB" id="A0A165GNB7"/>
<dbReference type="Proteomes" id="UP000076490">
    <property type="component" value="Unassembled WGS sequence"/>
</dbReference>
<dbReference type="EMBL" id="LQNT01000011">
    <property type="protein sequence ID" value="KZE37064.1"/>
    <property type="molecule type" value="Genomic_DNA"/>
</dbReference>